<feature type="compositionally biased region" description="Basic and acidic residues" evidence="1">
    <location>
        <begin position="265"/>
        <end position="278"/>
    </location>
</feature>
<feature type="region of interest" description="Disordered" evidence="1">
    <location>
        <begin position="265"/>
        <end position="289"/>
    </location>
</feature>
<dbReference type="GO" id="GO:0005634">
    <property type="term" value="C:nucleus"/>
    <property type="evidence" value="ECO:0007669"/>
    <property type="project" value="TreeGrafter"/>
</dbReference>
<dbReference type="PANTHER" id="PTHR21838:SF2">
    <property type="entry name" value="COILED-COIL DOMAIN-CONTAINING PROTEIN 137"/>
    <property type="match status" value="1"/>
</dbReference>
<proteinExistence type="predicted"/>
<dbReference type="PANTHER" id="PTHR21838">
    <property type="entry name" value="COILED-COIL DOMAIN-CONTAINING PROTEIN 137"/>
    <property type="match status" value="1"/>
</dbReference>
<accession>A0A9P6PUP3</accession>
<protein>
    <submittedName>
        <fullName evidence="2">Uncharacterized protein</fullName>
    </submittedName>
</protein>
<feature type="compositionally biased region" description="Basic residues" evidence="1">
    <location>
        <begin position="1"/>
        <end position="10"/>
    </location>
</feature>
<dbReference type="EMBL" id="JAAAJB010000599">
    <property type="protein sequence ID" value="KAG0253232.1"/>
    <property type="molecule type" value="Genomic_DNA"/>
</dbReference>
<feature type="compositionally biased region" description="Low complexity" evidence="1">
    <location>
        <begin position="81"/>
        <end position="92"/>
    </location>
</feature>
<feature type="region of interest" description="Disordered" evidence="1">
    <location>
        <begin position="1"/>
        <end position="138"/>
    </location>
</feature>
<organism evidence="2 3">
    <name type="scientific">Actinomortierella ambigua</name>
    <dbReference type="NCBI Taxonomy" id="1343610"/>
    <lineage>
        <taxon>Eukaryota</taxon>
        <taxon>Fungi</taxon>
        <taxon>Fungi incertae sedis</taxon>
        <taxon>Mucoromycota</taxon>
        <taxon>Mortierellomycotina</taxon>
        <taxon>Mortierellomycetes</taxon>
        <taxon>Mortierellales</taxon>
        <taxon>Mortierellaceae</taxon>
        <taxon>Actinomortierella</taxon>
    </lineage>
</organism>
<reference evidence="2" key="1">
    <citation type="journal article" date="2020" name="Fungal Divers.">
        <title>Resolving the Mortierellaceae phylogeny through synthesis of multi-gene phylogenetics and phylogenomics.</title>
        <authorList>
            <person name="Vandepol N."/>
            <person name="Liber J."/>
            <person name="Desiro A."/>
            <person name="Na H."/>
            <person name="Kennedy M."/>
            <person name="Barry K."/>
            <person name="Grigoriev I.V."/>
            <person name="Miller A.N."/>
            <person name="O'Donnell K."/>
            <person name="Stajich J.E."/>
            <person name="Bonito G."/>
        </authorList>
    </citation>
    <scope>NUCLEOTIDE SEQUENCE</scope>
    <source>
        <strain evidence="2">BC1065</strain>
    </source>
</reference>
<name>A0A9P6PUP3_9FUNG</name>
<feature type="compositionally biased region" description="Basic and acidic residues" evidence="1">
    <location>
        <begin position="99"/>
        <end position="136"/>
    </location>
</feature>
<evidence type="ECO:0000313" key="3">
    <source>
        <dbReference type="Proteomes" id="UP000807716"/>
    </source>
</evidence>
<dbReference type="OrthoDB" id="5876637at2759"/>
<evidence type="ECO:0000313" key="2">
    <source>
        <dbReference type="EMBL" id="KAG0253232.1"/>
    </source>
</evidence>
<feature type="compositionally biased region" description="Basic and acidic residues" evidence="1">
    <location>
        <begin position="44"/>
        <end position="55"/>
    </location>
</feature>
<feature type="region of interest" description="Disordered" evidence="1">
    <location>
        <begin position="173"/>
        <end position="245"/>
    </location>
</feature>
<dbReference type="Proteomes" id="UP000807716">
    <property type="component" value="Unassembled WGS sequence"/>
</dbReference>
<feature type="compositionally biased region" description="Basic and acidic residues" evidence="1">
    <location>
        <begin position="11"/>
        <end position="29"/>
    </location>
</feature>
<keyword evidence="3" id="KW-1185">Reference proteome</keyword>
<sequence length="289" mass="33360">MGHKRKKHAERKADKDSKGFNESPMKKVSSDTPKAFARIMFKKQQIEKRAQDTKSAKNGAASLPSLKNRDEDLGIDPKTKAANANNNNNNNNKPNQPSDELRIKPGERMGDFSRRVEEHMRDKMLKTAKNKTAEGSKKKKYFEKLKAKKKGAKLQAEEDKAYEEYERLQDRVRLNDVAQAPPTLTAVPKKRKNDEKLATRQWKNTPGEEDYDDLVPDDIKRQTDQDEDPDKKRARLRNMTPAGRRILEAERKQAIENYRMVKARKLLDGGRRFPEHVGRNTGNDDDDEY</sequence>
<feature type="compositionally biased region" description="Basic and acidic residues" evidence="1">
    <location>
        <begin position="67"/>
        <end position="79"/>
    </location>
</feature>
<dbReference type="InterPro" id="IPR026680">
    <property type="entry name" value="CCDC137"/>
</dbReference>
<comment type="caution">
    <text evidence="2">The sequence shown here is derived from an EMBL/GenBank/DDBJ whole genome shotgun (WGS) entry which is preliminary data.</text>
</comment>
<feature type="compositionally biased region" description="Acidic residues" evidence="1">
    <location>
        <begin position="207"/>
        <end position="216"/>
    </location>
</feature>
<evidence type="ECO:0000256" key="1">
    <source>
        <dbReference type="SAM" id="MobiDB-lite"/>
    </source>
</evidence>
<dbReference type="AlphaFoldDB" id="A0A9P6PUP3"/>
<gene>
    <name evidence="2" type="ORF">DFQ27_007532</name>
</gene>